<evidence type="ECO:0000313" key="5">
    <source>
        <dbReference type="Proteomes" id="UP001342314"/>
    </source>
</evidence>
<feature type="compositionally biased region" description="Pro residues" evidence="1">
    <location>
        <begin position="36"/>
        <end position="50"/>
    </location>
</feature>
<sequence length="837" mass="91757">MLAAHPRASSLALALAASASLVYAHAHSRRSHTPAPDSPTTPTPTTPEPPTQDKKRFLTKREFFDPQTSRFIDEHSDSDSDSDDGDDDEDGKSADDKDTQKKKKTKKPKYLFTASSRTYPRSPDFAGYQDYVALSLHASPLIAALRAVPALASTESVFDDKPDLDARDLFLVRDDVRAFVRELTDEARRVRASEDDEGGAHDEDGTDVAATQATTDAHPLVVQPEKKSAEALELEAEQVGVLLDYLDDLFKATQAKLQRLLHPPPPPAPPASSTSSSTAHPTSAATTETHAHAQISWPLLWALFKPESLAVAEHETSGEKYAFRVKSSNYQMSRDGMVFILSGQTIMWNGDKYVRSWVEERVPKFKGLRRLSSLSLAPLDPSSTLHADLSSRGLRYTTLTGDAHLSRGGNGTRFLDYHDSLLQVLGSGMDRRVVKTRAEGRAVVDVKGYRRMNPSRAMQEWWEDEDDDDPFLYGIDLRPSPTSDSDALSPTSVSPSDLVLLPPTVYAFSLVAREWGECLVARFSDIRFRTDAWDRLVLAQDTKDLLRGLVECNEAVRRAKNRGKKGEGDEEAVDGKKEVISDIVEGKGGGLVVCMHGPPGVGKTLTAEAVAESLQVPLYTVGAGQLGVQADILEKRLRDVLDIAETWGATLLIDEADVFLAARTLGDLQRNAMVSVFLRLLEHHQGVLLLTTNNVRHIDEAFLSRFSLAITYPNLDRQKRKTIWRSFLELAGVGISDSPAPKPLPNGHSTAAPPPPGTPKSFDSYISPAYLSTLASKSDLNGRQIKNAVRTAQALALSQRVPLAEEHLAVVVSANEQFKRDFEEADEKGVYEAPGEG</sequence>
<evidence type="ECO:0000313" key="4">
    <source>
        <dbReference type="EMBL" id="GJN88240.1"/>
    </source>
</evidence>
<dbReference type="Pfam" id="PF00004">
    <property type="entry name" value="AAA"/>
    <property type="match status" value="1"/>
</dbReference>
<keyword evidence="5" id="KW-1185">Reference proteome</keyword>
<feature type="domain" description="AAA+ ATPase" evidence="3">
    <location>
        <begin position="589"/>
        <end position="716"/>
    </location>
</feature>
<gene>
    <name evidence="4" type="ORF">Rhopal_001205-T1</name>
</gene>
<dbReference type="EMBL" id="BQKY01000002">
    <property type="protein sequence ID" value="GJN88240.1"/>
    <property type="molecule type" value="Genomic_DNA"/>
</dbReference>
<feature type="chain" id="PRO_5043932680" description="AAA+ ATPase domain-containing protein" evidence="2">
    <location>
        <begin position="25"/>
        <end position="837"/>
    </location>
</feature>
<evidence type="ECO:0000256" key="2">
    <source>
        <dbReference type="SAM" id="SignalP"/>
    </source>
</evidence>
<dbReference type="InterPro" id="IPR003593">
    <property type="entry name" value="AAA+_ATPase"/>
</dbReference>
<dbReference type="Proteomes" id="UP001342314">
    <property type="component" value="Unassembled WGS sequence"/>
</dbReference>
<accession>A0AAV5GES0</accession>
<dbReference type="Pfam" id="PF22942">
    <property type="entry name" value="DUF7025"/>
    <property type="match status" value="1"/>
</dbReference>
<organism evidence="4 5">
    <name type="scientific">Rhodotorula paludigena</name>
    <dbReference type="NCBI Taxonomy" id="86838"/>
    <lineage>
        <taxon>Eukaryota</taxon>
        <taxon>Fungi</taxon>
        <taxon>Dikarya</taxon>
        <taxon>Basidiomycota</taxon>
        <taxon>Pucciniomycotina</taxon>
        <taxon>Microbotryomycetes</taxon>
        <taxon>Sporidiobolales</taxon>
        <taxon>Sporidiobolaceae</taxon>
        <taxon>Rhodotorula</taxon>
    </lineage>
</organism>
<keyword evidence="2" id="KW-0732">Signal</keyword>
<dbReference type="PANTHER" id="PTHR46411">
    <property type="entry name" value="FAMILY ATPASE, PUTATIVE-RELATED"/>
    <property type="match status" value="1"/>
</dbReference>
<dbReference type="PANTHER" id="PTHR46411:SF3">
    <property type="entry name" value="AAA+ ATPASE DOMAIN-CONTAINING PROTEIN"/>
    <property type="match status" value="1"/>
</dbReference>
<dbReference type="AlphaFoldDB" id="A0AAV5GES0"/>
<dbReference type="GO" id="GO:0005524">
    <property type="term" value="F:ATP binding"/>
    <property type="evidence" value="ECO:0007669"/>
    <property type="project" value="InterPro"/>
</dbReference>
<dbReference type="SMART" id="SM00382">
    <property type="entry name" value="AAA"/>
    <property type="match status" value="1"/>
</dbReference>
<feature type="region of interest" description="Disordered" evidence="1">
    <location>
        <begin position="738"/>
        <end position="762"/>
    </location>
</feature>
<dbReference type="SUPFAM" id="SSF52540">
    <property type="entry name" value="P-loop containing nucleoside triphosphate hydrolases"/>
    <property type="match status" value="1"/>
</dbReference>
<dbReference type="InterPro" id="IPR054289">
    <property type="entry name" value="DUF7025"/>
</dbReference>
<feature type="region of interest" description="Disordered" evidence="1">
    <location>
        <begin position="260"/>
        <end position="289"/>
    </location>
</feature>
<feature type="region of interest" description="Disordered" evidence="1">
    <location>
        <begin position="23"/>
        <end position="116"/>
    </location>
</feature>
<evidence type="ECO:0000256" key="1">
    <source>
        <dbReference type="SAM" id="MobiDB-lite"/>
    </source>
</evidence>
<protein>
    <recommendedName>
        <fullName evidence="3">AAA+ ATPase domain-containing protein</fullName>
    </recommendedName>
</protein>
<feature type="compositionally biased region" description="Basic residues" evidence="1">
    <location>
        <begin position="100"/>
        <end position="109"/>
    </location>
</feature>
<comment type="caution">
    <text evidence="4">The sequence shown here is derived from an EMBL/GenBank/DDBJ whole genome shotgun (WGS) entry which is preliminary data.</text>
</comment>
<dbReference type="InterPro" id="IPR003959">
    <property type="entry name" value="ATPase_AAA_core"/>
</dbReference>
<feature type="compositionally biased region" description="Low complexity" evidence="1">
    <location>
        <begin position="271"/>
        <end position="288"/>
    </location>
</feature>
<feature type="compositionally biased region" description="Acidic residues" evidence="1">
    <location>
        <begin position="79"/>
        <end position="90"/>
    </location>
</feature>
<name>A0AAV5GES0_9BASI</name>
<dbReference type="GO" id="GO:0016887">
    <property type="term" value="F:ATP hydrolysis activity"/>
    <property type="evidence" value="ECO:0007669"/>
    <property type="project" value="InterPro"/>
</dbReference>
<dbReference type="CDD" id="cd19481">
    <property type="entry name" value="RecA-like_protease"/>
    <property type="match status" value="1"/>
</dbReference>
<dbReference type="Gene3D" id="3.40.50.300">
    <property type="entry name" value="P-loop containing nucleotide triphosphate hydrolases"/>
    <property type="match status" value="1"/>
</dbReference>
<proteinExistence type="predicted"/>
<reference evidence="4 5" key="1">
    <citation type="submission" date="2021-12" db="EMBL/GenBank/DDBJ databases">
        <title>High titer production of polyol ester of fatty acids by Rhodotorula paludigena BS15 towards product separation-free biomass refinery.</title>
        <authorList>
            <person name="Mano J."/>
            <person name="Ono H."/>
            <person name="Tanaka T."/>
            <person name="Naito K."/>
            <person name="Sushida H."/>
            <person name="Ike M."/>
            <person name="Tokuyasu K."/>
            <person name="Kitaoka M."/>
        </authorList>
    </citation>
    <scope>NUCLEOTIDE SEQUENCE [LARGE SCALE GENOMIC DNA]</scope>
    <source>
        <strain evidence="4 5">BS15</strain>
    </source>
</reference>
<feature type="compositionally biased region" description="Basic and acidic residues" evidence="1">
    <location>
        <begin position="51"/>
        <end position="64"/>
    </location>
</feature>
<feature type="signal peptide" evidence="2">
    <location>
        <begin position="1"/>
        <end position="24"/>
    </location>
</feature>
<evidence type="ECO:0000259" key="3">
    <source>
        <dbReference type="SMART" id="SM00382"/>
    </source>
</evidence>
<dbReference type="InterPro" id="IPR027417">
    <property type="entry name" value="P-loop_NTPase"/>
</dbReference>